<dbReference type="AlphaFoldDB" id="A0A8J4QLS2"/>
<organism evidence="1 2">
    <name type="scientific">Castanea mollissima</name>
    <name type="common">Chinese chestnut</name>
    <dbReference type="NCBI Taxonomy" id="60419"/>
    <lineage>
        <taxon>Eukaryota</taxon>
        <taxon>Viridiplantae</taxon>
        <taxon>Streptophyta</taxon>
        <taxon>Embryophyta</taxon>
        <taxon>Tracheophyta</taxon>
        <taxon>Spermatophyta</taxon>
        <taxon>Magnoliopsida</taxon>
        <taxon>eudicotyledons</taxon>
        <taxon>Gunneridae</taxon>
        <taxon>Pentapetalae</taxon>
        <taxon>rosids</taxon>
        <taxon>fabids</taxon>
        <taxon>Fagales</taxon>
        <taxon>Fagaceae</taxon>
        <taxon>Castanea</taxon>
    </lineage>
</organism>
<protein>
    <submittedName>
        <fullName evidence="1">Uncharacterized protein</fullName>
    </submittedName>
</protein>
<gene>
    <name evidence="1" type="ORF">CMV_021164</name>
</gene>
<dbReference type="Proteomes" id="UP000737018">
    <property type="component" value="Unassembled WGS sequence"/>
</dbReference>
<evidence type="ECO:0000313" key="2">
    <source>
        <dbReference type="Proteomes" id="UP000737018"/>
    </source>
</evidence>
<comment type="caution">
    <text evidence="1">The sequence shown here is derived from an EMBL/GenBank/DDBJ whole genome shotgun (WGS) entry which is preliminary data.</text>
</comment>
<accession>A0A8J4QLS2</accession>
<dbReference type="EMBL" id="JRKL02004102">
    <property type="protein sequence ID" value="KAF3953388.1"/>
    <property type="molecule type" value="Genomic_DNA"/>
</dbReference>
<proteinExistence type="predicted"/>
<sequence>MGQMILLGPKESRWLFWIAQVVVHLHCQKPLNIFHFILPALVMLDQDSNPVFFDFYMLTGGALVDKQHVSSSDFLLLYYGAYIDVNFVVTGIKRRETVIKCAEDVRPLPKSLPFLKLKQMGSMLQSRYPSSLELSVSTRHSLN</sequence>
<evidence type="ECO:0000313" key="1">
    <source>
        <dbReference type="EMBL" id="KAF3953388.1"/>
    </source>
</evidence>
<reference evidence="1" key="1">
    <citation type="submission" date="2020-03" db="EMBL/GenBank/DDBJ databases">
        <title>Castanea mollissima Vanexum genome sequencing.</title>
        <authorList>
            <person name="Staton M."/>
        </authorList>
    </citation>
    <scope>NUCLEOTIDE SEQUENCE</scope>
    <source>
        <tissue evidence="1">Leaf</tissue>
    </source>
</reference>
<name>A0A8J4QLS2_9ROSI</name>
<keyword evidence="2" id="KW-1185">Reference proteome</keyword>
<dbReference type="OrthoDB" id="10460466at2759"/>